<evidence type="ECO:0000313" key="3">
    <source>
        <dbReference type="EMBL" id="CAD8674675.1"/>
    </source>
</evidence>
<dbReference type="GO" id="GO:0005096">
    <property type="term" value="F:GTPase activator activity"/>
    <property type="evidence" value="ECO:0007669"/>
    <property type="project" value="TreeGrafter"/>
</dbReference>
<evidence type="ECO:0000256" key="1">
    <source>
        <dbReference type="SAM" id="MobiDB-lite"/>
    </source>
</evidence>
<dbReference type="InterPro" id="IPR035969">
    <property type="entry name" value="Rab-GAP_TBC_sf"/>
</dbReference>
<dbReference type="InterPro" id="IPR000195">
    <property type="entry name" value="Rab-GAP-TBC_dom"/>
</dbReference>
<dbReference type="PANTHER" id="PTHR47219:SF20">
    <property type="entry name" value="TBC1 DOMAIN FAMILY MEMBER 2B"/>
    <property type="match status" value="1"/>
</dbReference>
<dbReference type="AlphaFoldDB" id="A0A7S0RDZ9"/>
<dbReference type="Pfam" id="PF00566">
    <property type="entry name" value="RabGAP-TBC"/>
    <property type="match status" value="1"/>
</dbReference>
<dbReference type="InterPro" id="IPR050302">
    <property type="entry name" value="Rab_GAP_TBC_domain"/>
</dbReference>
<gene>
    <name evidence="3" type="ORF">CLEI1391_LOCUS6478</name>
</gene>
<dbReference type="SUPFAM" id="SSF47923">
    <property type="entry name" value="Ypt/Rab-GAP domain of gyp1p"/>
    <property type="match status" value="2"/>
</dbReference>
<dbReference type="Gene3D" id="1.10.472.80">
    <property type="entry name" value="Ypt/Rab-GAP domain of gyp1p, domain 3"/>
    <property type="match status" value="1"/>
</dbReference>
<sequence length="358" mass="38684">MIRKGVAPTCRTWMWMNTSTAAKKKAAMASNYFQIMVTAGASVPCMPDIEQDISHTFSTHPWISSPDGQAALKRVLSAYAAHNDKVGYCRSMNNIVALLLVAMNRNEENAFWLLASLVEDILYPGTYSNKLEGCQVEMRALDELLGHKLPRLHAHFVAKDCDISLIATDWYLSMFTTSLPSETVARVWDALFNEGPKILFRVALALLKQHEEHLLHCDNAGDIVMTMRAAAASTHHHDKLMAMAFDGLGSLPMATIDKFRDMKAREVEAASRGEGSGSAGATPEAAAVAGVARTGSERAGGGSTAADKAKAGFGKLMTGLNKWGQKTADKMAQAAEKIGIKDDEPLPGQGGPPQQPRQ</sequence>
<dbReference type="GO" id="GO:0031267">
    <property type="term" value="F:small GTPase binding"/>
    <property type="evidence" value="ECO:0007669"/>
    <property type="project" value="TreeGrafter"/>
</dbReference>
<feature type="domain" description="Rab-GAP TBC" evidence="2">
    <location>
        <begin position="5"/>
        <end position="195"/>
    </location>
</feature>
<name>A0A7S0RDZ9_9CHLO</name>
<protein>
    <recommendedName>
        <fullName evidence="2">Rab-GAP TBC domain-containing protein</fullName>
    </recommendedName>
</protein>
<organism evidence="3">
    <name type="scientific">Chlamydomonas leiostraca</name>
    <dbReference type="NCBI Taxonomy" id="1034604"/>
    <lineage>
        <taxon>Eukaryota</taxon>
        <taxon>Viridiplantae</taxon>
        <taxon>Chlorophyta</taxon>
        <taxon>core chlorophytes</taxon>
        <taxon>Chlorophyceae</taxon>
        <taxon>CS clade</taxon>
        <taxon>Chlamydomonadales</taxon>
        <taxon>Chlamydomonadaceae</taxon>
        <taxon>Chlamydomonas</taxon>
    </lineage>
</organism>
<dbReference type="SMART" id="SM00164">
    <property type="entry name" value="TBC"/>
    <property type="match status" value="1"/>
</dbReference>
<dbReference type="PANTHER" id="PTHR47219">
    <property type="entry name" value="RAB GTPASE-ACTIVATING PROTEIN 1-LIKE"/>
    <property type="match status" value="1"/>
</dbReference>
<proteinExistence type="predicted"/>
<dbReference type="PROSITE" id="PS50086">
    <property type="entry name" value="TBC_RABGAP"/>
    <property type="match status" value="1"/>
</dbReference>
<reference evidence="3" key="1">
    <citation type="submission" date="2021-01" db="EMBL/GenBank/DDBJ databases">
        <authorList>
            <person name="Corre E."/>
            <person name="Pelletier E."/>
            <person name="Niang G."/>
            <person name="Scheremetjew M."/>
            <person name="Finn R."/>
            <person name="Kale V."/>
            <person name="Holt S."/>
            <person name="Cochrane G."/>
            <person name="Meng A."/>
            <person name="Brown T."/>
            <person name="Cohen L."/>
        </authorList>
    </citation>
    <scope>NUCLEOTIDE SEQUENCE</scope>
    <source>
        <strain evidence="3">SAG 11-49</strain>
    </source>
</reference>
<dbReference type="EMBL" id="HBFB01011452">
    <property type="protein sequence ID" value="CAD8674675.1"/>
    <property type="molecule type" value="Transcribed_RNA"/>
</dbReference>
<feature type="region of interest" description="Disordered" evidence="1">
    <location>
        <begin position="327"/>
        <end position="358"/>
    </location>
</feature>
<dbReference type="FunFam" id="1.10.8.270:FF:000016">
    <property type="entry name" value="TBC1 domain family member 2A"/>
    <property type="match status" value="1"/>
</dbReference>
<dbReference type="Gene3D" id="1.10.8.270">
    <property type="entry name" value="putative rabgap domain of human tbc1 domain family member 14 like domains"/>
    <property type="match status" value="1"/>
</dbReference>
<accession>A0A7S0RDZ9</accession>
<evidence type="ECO:0000259" key="2">
    <source>
        <dbReference type="PROSITE" id="PS50086"/>
    </source>
</evidence>